<reference evidence="4 5" key="1">
    <citation type="journal article" date="2021" name="DNA Res.">
        <title>Genome analysis of Candida subhashii reveals its hybrid nature and dual mitochondrial genome conformations.</title>
        <authorList>
            <person name="Mixao V."/>
            <person name="Hegedusova E."/>
            <person name="Saus E."/>
            <person name="Pryszcz L.P."/>
            <person name="Cillingova A."/>
            <person name="Nosek J."/>
            <person name="Gabaldon T."/>
        </authorList>
    </citation>
    <scope>NUCLEOTIDE SEQUENCE [LARGE SCALE GENOMIC DNA]</scope>
    <source>
        <strain evidence="4 5">CBS 10753</strain>
    </source>
</reference>
<dbReference type="GO" id="GO:0071013">
    <property type="term" value="C:catalytic step 2 spliceosome"/>
    <property type="evidence" value="ECO:0007669"/>
    <property type="project" value="TreeGrafter"/>
</dbReference>
<evidence type="ECO:0000256" key="2">
    <source>
        <dbReference type="SAM" id="MobiDB-lite"/>
    </source>
</evidence>
<feature type="domain" description="PPIase cyclophilin-type" evidence="3">
    <location>
        <begin position="18"/>
        <end position="157"/>
    </location>
</feature>
<dbReference type="InterPro" id="IPR002130">
    <property type="entry name" value="Cyclophilin-type_PPIase_dom"/>
</dbReference>
<evidence type="ECO:0000313" key="5">
    <source>
        <dbReference type="Proteomes" id="UP000694255"/>
    </source>
</evidence>
<name>A0A8J5QGS3_9ASCO</name>
<protein>
    <submittedName>
        <fullName evidence="4">CWC27</fullName>
    </submittedName>
</protein>
<dbReference type="GO" id="GO:0003755">
    <property type="term" value="F:peptidyl-prolyl cis-trans isomerase activity"/>
    <property type="evidence" value="ECO:0007669"/>
    <property type="project" value="InterPro"/>
</dbReference>
<feature type="compositionally biased region" description="Basic and acidic residues" evidence="2">
    <location>
        <begin position="248"/>
        <end position="265"/>
    </location>
</feature>
<evidence type="ECO:0000259" key="3">
    <source>
        <dbReference type="PROSITE" id="PS50072"/>
    </source>
</evidence>
<dbReference type="RefSeq" id="XP_049261343.1">
    <property type="nucleotide sequence ID" value="XM_049409438.1"/>
</dbReference>
<feature type="region of interest" description="Disordered" evidence="2">
    <location>
        <begin position="220"/>
        <end position="304"/>
    </location>
</feature>
<dbReference type="Pfam" id="PF00160">
    <property type="entry name" value="Pro_isomerase"/>
    <property type="match status" value="1"/>
</dbReference>
<comment type="caution">
    <text evidence="4">The sequence shown here is derived from an EMBL/GenBank/DDBJ whole genome shotgun (WGS) entry which is preliminary data.</text>
</comment>
<gene>
    <name evidence="4" type="ORF">J8A68_005379</name>
</gene>
<dbReference type="GeneID" id="73472179"/>
<dbReference type="PANTHER" id="PTHR45625">
    <property type="entry name" value="PEPTIDYL-PROLYL CIS-TRANS ISOMERASE-RELATED"/>
    <property type="match status" value="1"/>
</dbReference>
<comment type="similarity">
    <text evidence="1">Belongs to the cyclophilin-type PPIase family. CWC27 subfamily.</text>
</comment>
<keyword evidence="5" id="KW-1185">Reference proteome</keyword>
<dbReference type="InterPro" id="IPR044666">
    <property type="entry name" value="Cyclophilin_A-like"/>
</dbReference>
<dbReference type="Proteomes" id="UP000694255">
    <property type="component" value="Unassembled WGS sequence"/>
</dbReference>
<evidence type="ECO:0000256" key="1">
    <source>
        <dbReference type="ARBA" id="ARBA00038509"/>
    </source>
</evidence>
<organism evidence="4 5">
    <name type="scientific">[Candida] subhashii</name>
    <dbReference type="NCBI Taxonomy" id="561895"/>
    <lineage>
        <taxon>Eukaryota</taxon>
        <taxon>Fungi</taxon>
        <taxon>Dikarya</taxon>
        <taxon>Ascomycota</taxon>
        <taxon>Saccharomycotina</taxon>
        <taxon>Pichiomycetes</taxon>
        <taxon>Debaryomycetaceae</taxon>
        <taxon>Spathaspora</taxon>
    </lineage>
</organism>
<proteinExistence type="inferred from homology"/>
<dbReference type="EMBL" id="JAGSYN010000268">
    <property type="protein sequence ID" value="KAG7661110.1"/>
    <property type="molecule type" value="Genomic_DNA"/>
</dbReference>
<dbReference type="PROSITE" id="PS50072">
    <property type="entry name" value="CSA_PPIASE_2"/>
    <property type="match status" value="1"/>
</dbReference>
<dbReference type="OrthoDB" id="442970at2759"/>
<sequence length="322" mass="36327">MSLEPSPTAKALIQTTKGSINISLFAKEFPITTRAFMSHILNHNYTNLQFSPNNGNNYIELINSVTKYDISKEYHPRIKFKRGTIVALHSQDENKNSVDGFQILLSDTPEWNGVKHGYTPFGRVVSEDWYTIRKIADVEVDENGDPLFPVSVVSGEIVIPFFDDLDMEKRQEGNPEIREDRGRVIKKAKVSLNYDEEDESGQEDEDGGFKMMSKYDVRGRGRTVATKNESPVAETGTVNESFPQVHPSTKEEKEESSGDDDHQKSSDQVGSSDDEEEQTTPKAKIKLTRDPTIDSDYDSNLDLSESESITYSSLKNHKFIIT</sequence>
<accession>A0A8J5QGS3</accession>
<dbReference type="PANTHER" id="PTHR45625:SF6">
    <property type="entry name" value="SPLICEOSOME-ASSOCIATED PROTEIN CWC27 HOMOLOG"/>
    <property type="match status" value="1"/>
</dbReference>
<evidence type="ECO:0000313" key="4">
    <source>
        <dbReference type="EMBL" id="KAG7661110.1"/>
    </source>
</evidence>
<dbReference type="AlphaFoldDB" id="A0A8J5QGS3"/>